<evidence type="ECO:0000313" key="1">
    <source>
        <dbReference type="EMBL" id="KAF4074945.1"/>
    </source>
</evidence>
<dbReference type="AlphaFoldDB" id="A0A7J5ZWD7"/>
<sequence length="97" mass="10537">MSCWWWRRPTTEKRTSSRTFFNLSVSGGRTLYTLLWVCVCFTDAELSVCDGHVCSHVGSCSPGPGQDFIIGGCDDVQHGSSTPVASTQGSRGTWSLS</sequence>
<evidence type="ECO:0000313" key="2">
    <source>
        <dbReference type="Proteomes" id="UP000593565"/>
    </source>
</evidence>
<gene>
    <name evidence="1" type="ORF">AMELA_G00229100</name>
</gene>
<keyword evidence="2" id="KW-1185">Reference proteome</keyword>
<dbReference type="Proteomes" id="UP000593565">
    <property type="component" value="Unassembled WGS sequence"/>
</dbReference>
<protein>
    <submittedName>
        <fullName evidence="1">Uncharacterized protein</fullName>
    </submittedName>
</protein>
<proteinExistence type="predicted"/>
<reference evidence="1 2" key="1">
    <citation type="submission" date="2020-02" db="EMBL/GenBank/DDBJ databases">
        <title>A chromosome-scale genome assembly of the black bullhead catfish (Ameiurus melas).</title>
        <authorList>
            <person name="Wen M."/>
            <person name="Zham M."/>
            <person name="Cabau C."/>
            <person name="Klopp C."/>
            <person name="Donnadieu C."/>
            <person name="Roques C."/>
            <person name="Bouchez O."/>
            <person name="Lampietro C."/>
            <person name="Jouanno E."/>
            <person name="Herpin A."/>
            <person name="Louis A."/>
            <person name="Berthelot C."/>
            <person name="Parey E."/>
            <person name="Roest-Crollius H."/>
            <person name="Braasch I."/>
            <person name="Postlethwait J."/>
            <person name="Robinson-Rechavi M."/>
            <person name="Echchiki A."/>
            <person name="Begum T."/>
            <person name="Montfort J."/>
            <person name="Schartl M."/>
            <person name="Bobe J."/>
            <person name="Guiguen Y."/>
        </authorList>
    </citation>
    <scope>NUCLEOTIDE SEQUENCE [LARGE SCALE GENOMIC DNA]</scope>
    <source>
        <strain evidence="1">M_S1</strain>
        <tissue evidence="1">Blood</tissue>
    </source>
</reference>
<comment type="caution">
    <text evidence="1">The sequence shown here is derived from an EMBL/GenBank/DDBJ whole genome shotgun (WGS) entry which is preliminary data.</text>
</comment>
<name>A0A7J5ZWD7_AMEME</name>
<dbReference type="EMBL" id="JAAGNN010000021">
    <property type="protein sequence ID" value="KAF4074945.1"/>
    <property type="molecule type" value="Genomic_DNA"/>
</dbReference>
<organism evidence="1 2">
    <name type="scientific">Ameiurus melas</name>
    <name type="common">Black bullhead</name>
    <name type="synonym">Silurus melas</name>
    <dbReference type="NCBI Taxonomy" id="219545"/>
    <lineage>
        <taxon>Eukaryota</taxon>
        <taxon>Metazoa</taxon>
        <taxon>Chordata</taxon>
        <taxon>Craniata</taxon>
        <taxon>Vertebrata</taxon>
        <taxon>Euteleostomi</taxon>
        <taxon>Actinopterygii</taxon>
        <taxon>Neopterygii</taxon>
        <taxon>Teleostei</taxon>
        <taxon>Ostariophysi</taxon>
        <taxon>Siluriformes</taxon>
        <taxon>Ictaluridae</taxon>
        <taxon>Ameiurus</taxon>
    </lineage>
</organism>
<accession>A0A7J5ZWD7</accession>